<protein>
    <submittedName>
        <fullName evidence="2">Uncharacterized protein</fullName>
    </submittedName>
</protein>
<dbReference type="EMBL" id="JARK01001460">
    <property type="protein sequence ID" value="EYB99230.1"/>
    <property type="molecule type" value="Genomic_DNA"/>
</dbReference>
<keyword evidence="3" id="KW-1185">Reference proteome</keyword>
<gene>
    <name evidence="2" type="primary">Acey_s0124.g1233</name>
    <name evidence="2" type="ORF">Y032_0124g1233</name>
</gene>
<reference evidence="3" key="1">
    <citation type="journal article" date="2015" name="Nat. Genet.">
        <title>The genome and transcriptome of the zoonotic hookworm Ancylostoma ceylanicum identify infection-specific gene families.</title>
        <authorList>
            <person name="Schwarz E.M."/>
            <person name="Hu Y."/>
            <person name="Antoshechkin I."/>
            <person name="Miller M.M."/>
            <person name="Sternberg P.W."/>
            <person name="Aroian R.V."/>
        </authorList>
    </citation>
    <scope>NUCLEOTIDE SEQUENCE</scope>
    <source>
        <strain evidence="3">HY135</strain>
    </source>
</reference>
<sequence>MAQLVKRPTTSQTVTGSSPVEIQSSRAGPAVFGFTIQYVPHDLHQLDRDKGILDEVVVNLHKIFRKFLRILPNVDREI</sequence>
<name>A0A016T953_9BILA</name>
<proteinExistence type="predicted"/>
<dbReference type="AlphaFoldDB" id="A0A016T953"/>
<dbReference type="Proteomes" id="UP000024635">
    <property type="component" value="Unassembled WGS sequence"/>
</dbReference>
<evidence type="ECO:0000313" key="3">
    <source>
        <dbReference type="Proteomes" id="UP000024635"/>
    </source>
</evidence>
<evidence type="ECO:0000313" key="2">
    <source>
        <dbReference type="EMBL" id="EYB99230.1"/>
    </source>
</evidence>
<organism evidence="2 3">
    <name type="scientific">Ancylostoma ceylanicum</name>
    <dbReference type="NCBI Taxonomy" id="53326"/>
    <lineage>
        <taxon>Eukaryota</taxon>
        <taxon>Metazoa</taxon>
        <taxon>Ecdysozoa</taxon>
        <taxon>Nematoda</taxon>
        <taxon>Chromadorea</taxon>
        <taxon>Rhabditida</taxon>
        <taxon>Rhabditina</taxon>
        <taxon>Rhabditomorpha</taxon>
        <taxon>Strongyloidea</taxon>
        <taxon>Ancylostomatidae</taxon>
        <taxon>Ancylostomatinae</taxon>
        <taxon>Ancylostoma</taxon>
    </lineage>
</organism>
<comment type="caution">
    <text evidence="2">The sequence shown here is derived from an EMBL/GenBank/DDBJ whole genome shotgun (WGS) entry which is preliminary data.</text>
</comment>
<accession>A0A016T953</accession>
<feature type="region of interest" description="Disordered" evidence="1">
    <location>
        <begin position="1"/>
        <end position="21"/>
    </location>
</feature>
<feature type="compositionally biased region" description="Polar residues" evidence="1">
    <location>
        <begin position="8"/>
        <end position="21"/>
    </location>
</feature>
<evidence type="ECO:0000256" key="1">
    <source>
        <dbReference type="SAM" id="MobiDB-lite"/>
    </source>
</evidence>